<organism evidence="1 2">
    <name type="scientific">Flavobacterium urocaniciphilum</name>
    <dbReference type="NCBI Taxonomy" id="1299341"/>
    <lineage>
        <taxon>Bacteria</taxon>
        <taxon>Pseudomonadati</taxon>
        <taxon>Bacteroidota</taxon>
        <taxon>Flavobacteriia</taxon>
        <taxon>Flavobacteriales</taxon>
        <taxon>Flavobacteriaceae</taxon>
        <taxon>Flavobacterium</taxon>
    </lineage>
</organism>
<protein>
    <submittedName>
        <fullName evidence="1">Uncharacterized protein</fullName>
    </submittedName>
</protein>
<evidence type="ECO:0000313" key="2">
    <source>
        <dbReference type="Proteomes" id="UP000198648"/>
    </source>
</evidence>
<dbReference type="EMBL" id="FOEI01000007">
    <property type="protein sequence ID" value="SEQ13740.1"/>
    <property type="molecule type" value="Genomic_DNA"/>
</dbReference>
<sequence length="147" mass="17177">MKKLSLLLFFLSIYSYSQTIYNSLNIDIRGKDCNGGLSFCTIETNPNSKQISNKYSLQKITENELLFVINIKELTIDEQKNIFGKEIQYISESDTFFFRQDYNFQLKIETCKLLEINPQNSIILKESYPIKIIENKAIIILKLTNKI</sequence>
<dbReference type="Proteomes" id="UP000198648">
    <property type="component" value="Unassembled WGS sequence"/>
</dbReference>
<keyword evidence="2" id="KW-1185">Reference proteome</keyword>
<dbReference type="RefSeq" id="WP_091469453.1">
    <property type="nucleotide sequence ID" value="NZ_FOEI01000007.1"/>
</dbReference>
<proteinExistence type="predicted"/>
<reference evidence="1 2" key="1">
    <citation type="submission" date="2016-10" db="EMBL/GenBank/DDBJ databases">
        <authorList>
            <person name="de Groot N.N."/>
        </authorList>
    </citation>
    <scope>NUCLEOTIDE SEQUENCE [LARGE SCALE GENOMIC DNA]</scope>
    <source>
        <strain evidence="1 2">DSM 27078</strain>
    </source>
</reference>
<gene>
    <name evidence="1" type="ORF">SAMN05444005_10785</name>
</gene>
<name>A0A1H9DJR6_9FLAO</name>
<accession>A0A1H9DJR6</accession>
<dbReference type="STRING" id="1299341.SAMN05444005_10785"/>
<evidence type="ECO:0000313" key="1">
    <source>
        <dbReference type="EMBL" id="SEQ13740.1"/>
    </source>
</evidence>
<dbReference type="OrthoDB" id="1375077at2"/>
<dbReference type="AlphaFoldDB" id="A0A1H9DJR6"/>